<organism evidence="3">
    <name type="scientific">Vairimorpha ceranae (strain BRL01)</name>
    <name type="common">Microsporidian parasite</name>
    <name type="synonym">Nosema ceranae</name>
    <dbReference type="NCBI Taxonomy" id="578460"/>
    <lineage>
        <taxon>Eukaryota</taxon>
        <taxon>Fungi</taxon>
        <taxon>Fungi incertae sedis</taxon>
        <taxon>Microsporidia</taxon>
        <taxon>Nosematidae</taxon>
        <taxon>Vairimorpha</taxon>
    </lineage>
</organism>
<dbReference type="EMBL" id="ACOL01000029">
    <property type="protein sequence ID" value="EEQ82714.1"/>
    <property type="molecule type" value="Genomic_DNA"/>
</dbReference>
<dbReference type="OMA" id="IAFICTT"/>
<dbReference type="Proteomes" id="UP000009082">
    <property type="component" value="Unassembled WGS sequence"/>
</dbReference>
<dbReference type="KEGG" id="nce:NCER_100531"/>
<protein>
    <submittedName>
        <fullName evidence="2">Uncharacterized protein</fullName>
    </submittedName>
</protein>
<dbReference type="OrthoDB" id="2190002at2759"/>
<dbReference type="AlphaFoldDB" id="C4V7U0"/>
<sequence>MIIFLIAFICTTFDMFKDSFALVNILYPNKPLTIFNASSKDVTVPLRLTEIDRKNFTSQLFMIRFNYKNDFWLTNIYYTNYRSINASPYLVGKSNMPNPNMKLVYLDTIDNNRIFKIMSNYKCMTVGDENTNGKVFYYPLQFEKCTNTASQEFTFVPRIVVEDFLQNTNIHNVNEKEIQRSLIKLDNILKIGLKSRKELDEISN</sequence>
<dbReference type="HOGENOM" id="CLU_1245703_0_0_1"/>
<dbReference type="InParanoid" id="C4V7U0"/>
<reference evidence="3" key="1">
    <citation type="journal article" date="2009" name="PLoS Pathog.">
        <title>Genomic analyses of the microsporidian Nosema ceranae, an emergent pathogen of honey bees.</title>
        <authorList>
            <person name="Cornman R.S."/>
            <person name="Chen Y.P."/>
            <person name="Schatz M.C."/>
            <person name="Street C."/>
            <person name="Zhao Y."/>
            <person name="Desany B."/>
            <person name="Egholm M."/>
            <person name="Hutchison S."/>
            <person name="Pettis J.S."/>
            <person name="Lipkin W.I."/>
            <person name="Evans J.D."/>
        </authorList>
    </citation>
    <scope>NUCLEOTIDE SEQUENCE [LARGE SCALE GENOMIC DNA]</scope>
    <source>
        <strain evidence="3">BRL01</strain>
    </source>
</reference>
<evidence type="ECO:0000313" key="3">
    <source>
        <dbReference type="Proteomes" id="UP000009082"/>
    </source>
</evidence>
<feature type="signal peptide" evidence="1">
    <location>
        <begin position="1"/>
        <end position="21"/>
    </location>
</feature>
<accession>C4V7U0</accession>
<name>C4V7U0_VAIC1</name>
<feature type="chain" id="PRO_5002944730" evidence="1">
    <location>
        <begin position="22"/>
        <end position="204"/>
    </location>
</feature>
<keyword evidence="1" id="KW-0732">Signal</keyword>
<gene>
    <name evidence="2" type="ORF">NCER_100531</name>
</gene>
<proteinExistence type="predicted"/>
<dbReference type="VEuPathDB" id="MicrosporidiaDB:NCER_100531"/>
<evidence type="ECO:0000313" key="2">
    <source>
        <dbReference type="EMBL" id="EEQ82714.1"/>
    </source>
</evidence>
<evidence type="ECO:0000256" key="1">
    <source>
        <dbReference type="SAM" id="SignalP"/>
    </source>
</evidence>